<dbReference type="AlphaFoldDB" id="A0A9J6BLY5"/>
<protein>
    <recommendedName>
        <fullName evidence="1">N-acetyltransferase domain-containing protein</fullName>
    </recommendedName>
</protein>
<organism evidence="2 3">
    <name type="scientific">Polypedilum vanderplanki</name>
    <name type="common">Sleeping chironomid midge</name>
    <dbReference type="NCBI Taxonomy" id="319348"/>
    <lineage>
        <taxon>Eukaryota</taxon>
        <taxon>Metazoa</taxon>
        <taxon>Ecdysozoa</taxon>
        <taxon>Arthropoda</taxon>
        <taxon>Hexapoda</taxon>
        <taxon>Insecta</taxon>
        <taxon>Pterygota</taxon>
        <taxon>Neoptera</taxon>
        <taxon>Endopterygota</taxon>
        <taxon>Diptera</taxon>
        <taxon>Nematocera</taxon>
        <taxon>Chironomoidea</taxon>
        <taxon>Chironomidae</taxon>
        <taxon>Chironominae</taxon>
        <taxon>Polypedilum</taxon>
        <taxon>Polypedilum</taxon>
    </lineage>
</organism>
<dbReference type="GO" id="GO:1905502">
    <property type="term" value="F:acetyl-CoA binding"/>
    <property type="evidence" value="ECO:0007669"/>
    <property type="project" value="TreeGrafter"/>
</dbReference>
<evidence type="ECO:0000313" key="2">
    <source>
        <dbReference type="EMBL" id="KAG5670475.1"/>
    </source>
</evidence>
<dbReference type="CDD" id="cd04301">
    <property type="entry name" value="NAT_SF"/>
    <property type="match status" value="1"/>
</dbReference>
<dbReference type="Gene3D" id="3.40.630.30">
    <property type="match status" value="1"/>
</dbReference>
<reference evidence="2" key="1">
    <citation type="submission" date="2021-03" db="EMBL/GenBank/DDBJ databases">
        <title>Chromosome level genome of the anhydrobiotic midge Polypedilum vanderplanki.</title>
        <authorList>
            <person name="Yoshida Y."/>
            <person name="Kikawada T."/>
            <person name="Gusev O."/>
        </authorList>
    </citation>
    <scope>NUCLEOTIDE SEQUENCE</scope>
    <source>
        <strain evidence="2">NIAS01</strain>
        <tissue evidence="2">Whole body or cell culture</tissue>
    </source>
</reference>
<dbReference type="GO" id="GO:0008080">
    <property type="term" value="F:N-acetyltransferase activity"/>
    <property type="evidence" value="ECO:0007669"/>
    <property type="project" value="InterPro"/>
</dbReference>
<dbReference type="InterPro" id="IPR000182">
    <property type="entry name" value="GNAT_dom"/>
</dbReference>
<dbReference type="PROSITE" id="PS51186">
    <property type="entry name" value="GNAT"/>
    <property type="match status" value="1"/>
</dbReference>
<keyword evidence="3" id="KW-1185">Reference proteome</keyword>
<feature type="domain" description="N-acetyltransferase" evidence="1">
    <location>
        <begin position="49"/>
        <end position="196"/>
    </location>
</feature>
<name>A0A9J6BLY5_POLVA</name>
<dbReference type="Pfam" id="PF00583">
    <property type="entry name" value="Acetyltransf_1"/>
    <property type="match status" value="1"/>
</dbReference>
<accession>A0A9J6BLY5</accession>
<evidence type="ECO:0000313" key="3">
    <source>
        <dbReference type="Proteomes" id="UP001107558"/>
    </source>
</evidence>
<dbReference type="SUPFAM" id="SSF55729">
    <property type="entry name" value="Acyl-CoA N-acyltransferases (Nat)"/>
    <property type="match status" value="1"/>
</dbReference>
<dbReference type="InterPro" id="IPR016181">
    <property type="entry name" value="Acyl_CoA_acyltransferase"/>
</dbReference>
<dbReference type="Proteomes" id="UP001107558">
    <property type="component" value="Chromosome 3"/>
</dbReference>
<dbReference type="GO" id="GO:0005737">
    <property type="term" value="C:cytoplasm"/>
    <property type="evidence" value="ECO:0007669"/>
    <property type="project" value="TreeGrafter"/>
</dbReference>
<evidence type="ECO:0000259" key="1">
    <source>
        <dbReference type="PROSITE" id="PS51186"/>
    </source>
</evidence>
<proteinExistence type="predicted"/>
<gene>
    <name evidence="2" type="ORF">PVAND_000737</name>
</gene>
<dbReference type="OrthoDB" id="329272at2759"/>
<comment type="caution">
    <text evidence="2">The sequence shown here is derived from an EMBL/GenBank/DDBJ whole genome shotgun (WGS) entry which is preliminary data.</text>
</comment>
<dbReference type="PANTHER" id="PTHR13538">
    <property type="entry name" value="N-ACETYLTRANSFERASE 6"/>
    <property type="match status" value="1"/>
</dbReference>
<sequence>MCFLTNLIGCTIESITLQKKSNHKKEFAEKYCKVQPIHKRQDLLDETIKLINSFWPKTRAERLSILGSSKDDPPLSLIMTFSNKNSIIKCSQSGKQVNVIGHLRLIPVPADSKACFIESMIIHQEFRGKGLGSYFIKQAEKFCEETLHLKSIFLSTFDSGEFYMKIGFELTNAICVYGNGEVNNVSKKIYLKKTLNYVEPEPVEEEEIEIYDPNKDYNYLQQKQMENDIIVGGFPFKIDRAKSFIDKICEILNFPLSFVKYYYSYELMKRETGLRSFHLMISCVTYEAKMDLLTRFDDFGIMSFQHFFEKPVNEWDNTLITHSERYTNLNYIILKELAQLKLDRWISDYMYINCQFQAKQNDTWITVKNLEIIELLKTPELPDLPDETIHVWDDVKEEIIDPAEHFEKMRQSLKQNENEESWITVLRRSSLENTRENSLKKHSYMETNSWTDKVRYSNEALTLGFSDF</sequence>
<dbReference type="PANTHER" id="PTHR13538:SF4">
    <property type="entry name" value="N-ALPHA-ACETYLTRANSFERASE 80"/>
    <property type="match status" value="1"/>
</dbReference>
<dbReference type="InterPro" id="IPR039840">
    <property type="entry name" value="NAA80"/>
</dbReference>
<dbReference type="EMBL" id="JADBJN010000003">
    <property type="protein sequence ID" value="KAG5670475.1"/>
    <property type="molecule type" value="Genomic_DNA"/>
</dbReference>